<dbReference type="RefSeq" id="WP_015795251.1">
    <property type="nucleotide sequence ID" value="NC_013131.1"/>
</dbReference>
<dbReference type="InterPro" id="IPR007627">
    <property type="entry name" value="RNA_pol_sigma70_r2"/>
</dbReference>
<name>C7Q029_CATAD</name>
<dbReference type="Pfam" id="PF04542">
    <property type="entry name" value="Sigma70_r2"/>
    <property type="match status" value="1"/>
</dbReference>
<dbReference type="InterPro" id="IPR014284">
    <property type="entry name" value="RNA_pol_sigma-70_dom"/>
</dbReference>
<keyword evidence="3" id="KW-0731">Sigma factor</keyword>
<dbReference type="InParanoid" id="C7Q029"/>
<evidence type="ECO:0000256" key="3">
    <source>
        <dbReference type="ARBA" id="ARBA00023082"/>
    </source>
</evidence>
<dbReference type="GO" id="GO:0006352">
    <property type="term" value="P:DNA-templated transcription initiation"/>
    <property type="evidence" value="ECO:0007669"/>
    <property type="project" value="InterPro"/>
</dbReference>
<accession>C7Q029</accession>
<dbReference type="PANTHER" id="PTHR43133">
    <property type="entry name" value="RNA POLYMERASE ECF-TYPE SIGMA FACTO"/>
    <property type="match status" value="1"/>
</dbReference>
<proteinExistence type="inferred from homology"/>
<dbReference type="InterPro" id="IPR036388">
    <property type="entry name" value="WH-like_DNA-bd_sf"/>
</dbReference>
<evidence type="ECO:0000256" key="5">
    <source>
        <dbReference type="ARBA" id="ARBA00023163"/>
    </source>
</evidence>
<evidence type="ECO:0000259" key="7">
    <source>
        <dbReference type="Pfam" id="PF08281"/>
    </source>
</evidence>
<evidence type="ECO:0000256" key="2">
    <source>
        <dbReference type="ARBA" id="ARBA00023015"/>
    </source>
</evidence>
<dbReference type="KEGG" id="cai:Caci_6676"/>
<keyword evidence="4" id="KW-0238">DNA-binding</keyword>
<dbReference type="CDD" id="cd06171">
    <property type="entry name" value="Sigma70_r4"/>
    <property type="match status" value="1"/>
</dbReference>
<dbReference type="Gene3D" id="1.10.1740.10">
    <property type="match status" value="1"/>
</dbReference>
<dbReference type="Pfam" id="PF08281">
    <property type="entry name" value="Sigma70_r4_2"/>
    <property type="match status" value="1"/>
</dbReference>
<dbReference type="Proteomes" id="UP000000851">
    <property type="component" value="Chromosome"/>
</dbReference>
<keyword evidence="9" id="KW-1185">Reference proteome</keyword>
<gene>
    <name evidence="8" type="ordered locus">Caci_6676</name>
</gene>
<dbReference type="SUPFAM" id="SSF88659">
    <property type="entry name" value="Sigma3 and sigma4 domains of RNA polymerase sigma factors"/>
    <property type="match status" value="1"/>
</dbReference>
<dbReference type="OrthoDB" id="3678480at2"/>
<dbReference type="eggNOG" id="COG1595">
    <property type="taxonomic scope" value="Bacteria"/>
</dbReference>
<dbReference type="AlphaFoldDB" id="C7Q029"/>
<dbReference type="EMBL" id="CP001700">
    <property type="protein sequence ID" value="ACU75522.1"/>
    <property type="molecule type" value="Genomic_DNA"/>
</dbReference>
<evidence type="ECO:0000313" key="8">
    <source>
        <dbReference type="EMBL" id="ACU75522.1"/>
    </source>
</evidence>
<dbReference type="GO" id="GO:0016987">
    <property type="term" value="F:sigma factor activity"/>
    <property type="evidence" value="ECO:0007669"/>
    <property type="project" value="UniProtKB-KW"/>
</dbReference>
<dbReference type="InterPro" id="IPR039425">
    <property type="entry name" value="RNA_pol_sigma-70-like"/>
</dbReference>
<dbReference type="GO" id="GO:0003677">
    <property type="term" value="F:DNA binding"/>
    <property type="evidence" value="ECO:0007669"/>
    <property type="project" value="UniProtKB-KW"/>
</dbReference>
<keyword evidence="5" id="KW-0804">Transcription</keyword>
<evidence type="ECO:0000259" key="6">
    <source>
        <dbReference type="Pfam" id="PF04542"/>
    </source>
</evidence>
<organism evidence="8 9">
    <name type="scientific">Catenulispora acidiphila (strain DSM 44928 / JCM 14897 / NBRC 102108 / NRRL B-24433 / ID139908)</name>
    <dbReference type="NCBI Taxonomy" id="479433"/>
    <lineage>
        <taxon>Bacteria</taxon>
        <taxon>Bacillati</taxon>
        <taxon>Actinomycetota</taxon>
        <taxon>Actinomycetes</taxon>
        <taxon>Catenulisporales</taxon>
        <taxon>Catenulisporaceae</taxon>
        <taxon>Catenulispora</taxon>
    </lineage>
</organism>
<evidence type="ECO:0000313" key="9">
    <source>
        <dbReference type="Proteomes" id="UP000000851"/>
    </source>
</evidence>
<dbReference type="NCBIfam" id="TIGR02983">
    <property type="entry name" value="SigE-fam_strep"/>
    <property type="match status" value="1"/>
</dbReference>
<dbReference type="InterPro" id="IPR013324">
    <property type="entry name" value="RNA_pol_sigma_r3/r4-like"/>
</dbReference>
<feature type="domain" description="RNA polymerase sigma factor 70 region 4 type 2" evidence="7">
    <location>
        <begin position="109"/>
        <end position="160"/>
    </location>
</feature>
<dbReference type="SUPFAM" id="SSF88946">
    <property type="entry name" value="Sigma2 domain of RNA polymerase sigma factors"/>
    <property type="match status" value="1"/>
</dbReference>
<dbReference type="InterPro" id="IPR013325">
    <property type="entry name" value="RNA_pol_sigma_r2"/>
</dbReference>
<dbReference type="STRING" id="479433.Caci_6676"/>
<evidence type="ECO:0000256" key="4">
    <source>
        <dbReference type="ARBA" id="ARBA00023125"/>
    </source>
</evidence>
<feature type="domain" description="RNA polymerase sigma-70 region 2" evidence="6">
    <location>
        <begin position="20"/>
        <end position="83"/>
    </location>
</feature>
<dbReference type="NCBIfam" id="TIGR02937">
    <property type="entry name" value="sigma70-ECF"/>
    <property type="match status" value="1"/>
</dbReference>
<dbReference type="HOGENOM" id="CLU_047691_15_4_11"/>
<protein>
    <submittedName>
        <fullName evidence="8">RNA polymerase, sigma-24 subunit, ECF subfamily</fullName>
    </submittedName>
</protein>
<evidence type="ECO:0000256" key="1">
    <source>
        <dbReference type="ARBA" id="ARBA00010641"/>
    </source>
</evidence>
<dbReference type="PANTHER" id="PTHR43133:SF50">
    <property type="entry name" value="ECF RNA POLYMERASE SIGMA FACTOR SIGM"/>
    <property type="match status" value="1"/>
</dbReference>
<dbReference type="InterPro" id="IPR013249">
    <property type="entry name" value="RNA_pol_sigma70_r4_t2"/>
</dbReference>
<reference evidence="8 9" key="1">
    <citation type="journal article" date="2009" name="Stand. Genomic Sci.">
        <title>Complete genome sequence of Catenulispora acidiphila type strain (ID 139908).</title>
        <authorList>
            <person name="Copeland A."/>
            <person name="Lapidus A."/>
            <person name="Glavina Del Rio T."/>
            <person name="Nolan M."/>
            <person name="Lucas S."/>
            <person name="Chen F."/>
            <person name="Tice H."/>
            <person name="Cheng J.F."/>
            <person name="Bruce D."/>
            <person name="Goodwin L."/>
            <person name="Pitluck S."/>
            <person name="Mikhailova N."/>
            <person name="Pati A."/>
            <person name="Ivanova N."/>
            <person name="Mavromatis K."/>
            <person name="Chen A."/>
            <person name="Palaniappan K."/>
            <person name="Chain P."/>
            <person name="Land M."/>
            <person name="Hauser L."/>
            <person name="Chang Y.J."/>
            <person name="Jeffries C.D."/>
            <person name="Chertkov O."/>
            <person name="Brettin T."/>
            <person name="Detter J.C."/>
            <person name="Han C."/>
            <person name="Ali Z."/>
            <person name="Tindall B.J."/>
            <person name="Goker M."/>
            <person name="Bristow J."/>
            <person name="Eisen J.A."/>
            <person name="Markowitz V."/>
            <person name="Hugenholtz P."/>
            <person name="Kyrpides N.C."/>
            <person name="Klenk H.P."/>
        </authorList>
    </citation>
    <scope>NUCLEOTIDE SEQUENCE [LARGE SCALE GENOMIC DNA]</scope>
    <source>
        <strain evidence="9">DSM 44928 / JCM 14897 / NBRC 102108 / NRRL B-24433 / ID139908</strain>
    </source>
</reference>
<keyword evidence="2" id="KW-0805">Transcription regulation</keyword>
<dbReference type="InterPro" id="IPR014325">
    <property type="entry name" value="RNA_pol_sigma-E_actinobac"/>
</dbReference>
<dbReference type="Gene3D" id="1.10.10.10">
    <property type="entry name" value="Winged helix-like DNA-binding domain superfamily/Winged helix DNA-binding domain"/>
    <property type="match status" value="1"/>
</dbReference>
<sequence length="181" mass="20289">MGVVDQKDRDESEFQGFVLARRRALMRTAYLLTGDTGRAEDLVQTALAKAYVAWRRVRDVDDPSAYVARILINAHTSEQRRKRVREWFPGTVPEPAVSDRAEAVADRSALMAALATLAPRQRAVVVLRFWEDRSENDVAHLLGCSIGTVRSQAFRGLAKLRASPELSRLFEHSKVTEGLGR</sequence>
<comment type="similarity">
    <text evidence="1">Belongs to the sigma-70 factor family. ECF subfamily.</text>
</comment>